<evidence type="ECO:0000256" key="1">
    <source>
        <dbReference type="ARBA" id="ARBA00043985"/>
    </source>
</evidence>
<feature type="coiled-coil region" evidence="2">
    <location>
        <begin position="28"/>
        <end position="62"/>
    </location>
</feature>
<feature type="coiled-coil region" evidence="2">
    <location>
        <begin position="89"/>
        <end position="137"/>
    </location>
</feature>
<evidence type="ECO:0000313" key="4">
    <source>
        <dbReference type="EMBL" id="SEH07216.1"/>
    </source>
</evidence>
<dbReference type="AlphaFoldDB" id="A0A1H6FDH8"/>
<dbReference type="EMBL" id="FMSV02000528">
    <property type="protein sequence ID" value="SEH07216.1"/>
    <property type="molecule type" value="Genomic_DNA"/>
</dbReference>
<keyword evidence="2" id="KW-0175">Coiled coil</keyword>
<reference evidence="4 5" key="1">
    <citation type="submission" date="2016-10" db="EMBL/GenBank/DDBJ databases">
        <authorList>
            <person name="de Groot N.N."/>
        </authorList>
    </citation>
    <scope>NUCLEOTIDE SEQUENCE [LARGE SCALE GENOMIC DNA]</scope>
    <source>
        <strain evidence="4">MBHS1</strain>
    </source>
</reference>
<organism evidence="4 5">
    <name type="scientific">Candidatus Venteria ishoeyi</name>
    <dbReference type="NCBI Taxonomy" id="1899563"/>
    <lineage>
        <taxon>Bacteria</taxon>
        <taxon>Pseudomonadati</taxon>
        <taxon>Pseudomonadota</taxon>
        <taxon>Gammaproteobacteria</taxon>
        <taxon>Thiotrichales</taxon>
        <taxon>Thiotrichaceae</taxon>
        <taxon>Venteria</taxon>
    </lineage>
</organism>
<sequence>MGFFSKLFTAFRGAATEAGEAMVDTQALRILDQEVRDSKRSLDAAKENLAKVIAQQMGVEREVKRLRKTLEEYEGYALQALDKGDEALATELAEKVAEIENELEVQQSVLDSYKNNVSTLKQTVRKTETSIKAMEREINVVKTSAKVQEANEAISSRFSGTDSSLKTATASLERIKKRQQEKADQMTAAMNMHKEDLGDNLQDKLRDAGIVNANSSTNSVLERLKAKRKPATKAGSDTPPAA</sequence>
<keyword evidence="5" id="KW-1185">Reference proteome</keyword>
<gene>
    <name evidence="4" type="primary">smc_3</name>
    <name evidence="4" type="ORF">MBHS_03091</name>
</gene>
<dbReference type="OrthoDB" id="8844617at2"/>
<dbReference type="Proteomes" id="UP000236724">
    <property type="component" value="Unassembled WGS sequence"/>
</dbReference>
<accession>A0A1H6FDH8</accession>
<evidence type="ECO:0000256" key="3">
    <source>
        <dbReference type="SAM" id="MobiDB-lite"/>
    </source>
</evidence>
<feature type="region of interest" description="Disordered" evidence="3">
    <location>
        <begin position="221"/>
        <end position="242"/>
    </location>
</feature>
<evidence type="ECO:0000256" key="2">
    <source>
        <dbReference type="SAM" id="Coils"/>
    </source>
</evidence>
<evidence type="ECO:0000313" key="5">
    <source>
        <dbReference type="Proteomes" id="UP000236724"/>
    </source>
</evidence>
<dbReference type="PANTHER" id="PTHR31088">
    <property type="entry name" value="MEMBRANE-ASSOCIATED PROTEIN VIPP1, CHLOROPLASTIC"/>
    <property type="match status" value="1"/>
</dbReference>
<name>A0A1H6FDH8_9GAMM</name>
<dbReference type="InterPro" id="IPR007157">
    <property type="entry name" value="PspA_VIPP1"/>
</dbReference>
<proteinExistence type="inferred from homology"/>
<dbReference type="RefSeq" id="WP_103920892.1">
    <property type="nucleotide sequence ID" value="NZ_FMSV02000528.1"/>
</dbReference>
<protein>
    <submittedName>
        <fullName evidence="4">Chromosome partition protein Smc</fullName>
    </submittedName>
</protein>
<dbReference type="Pfam" id="PF04012">
    <property type="entry name" value="PspA_IM30"/>
    <property type="match status" value="1"/>
</dbReference>
<dbReference type="PANTHER" id="PTHR31088:SF9">
    <property type="entry name" value="PHAGE SHOCK PROTEIN A"/>
    <property type="match status" value="1"/>
</dbReference>
<comment type="similarity">
    <text evidence="1">Belongs to the PspA/Vipp/IM30 family.</text>
</comment>